<sequence length="402" mass="44185">MASKCLKASFSSGSLKSPGGTGGGSSRVSTIYSSSSCKLPSLSRGARSFSVCTAGLGRSSSRASGGLPALCLPTGGFAASYSMGGGWFGEGILTGNEKETMQSLNDRLASYLEKVRQLEQENASLESRIREWCEQQVPYMCPDYQSYFRTIEELQKKTLCSKAENARLVVQIDNAKLAADDFRTEVNSLRCQLGDRLNVEVDAAPPVDLNRVLDEMRCQYETLVENNRRDAEDWFDTQTEELNQQVVSSSEQLQSCQAEIIELRRTVNSLEIELQAQQSMRDALDSTLAETEARYSSQLSQMQCMISNVESQLAEIRADLERQNQEYQVLLDVRARLECEINTYRGLLESEDSKLPCNPCASDCSSSKSSFPCLPAASCGPGIARMTCSPRPVCVPCPGGRF</sequence>
<accession>A0A287DGB3</accession>
<evidence type="ECO:0000313" key="6">
    <source>
        <dbReference type="Ensembl" id="ENSSTOP00000032606.1"/>
    </source>
</evidence>
<dbReference type="GO" id="GO:0045109">
    <property type="term" value="P:intermediate filament organization"/>
    <property type="evidence" value="ECO:0007669"/>
    <property type="project" value="TreeGrafter"/>
</dbReference>
<keyword evidence="2 4" id="KW-0175">Coiled coil</keyword>
<keyword evidence="7" id="KW-1185">Reference proteome</keyword>
<evidence type="ECO:0000256" key="3">
    <source>
        <dbReference type="RuleBase" id="RU000685"/>
    </source>
</evidence>
<name>A0A287DGB3_ICTTR</name>
<dbReference type="EMBL" id="AGTP01023446">
    <property type="status" value="NOT_ANNOTATED_CDS"/>
    <property type="molecule type" value="Genomic_DNA"/>
</dbReference>
<evidence type="ECO:0000313" key="7">
    <source>
        <dbReference type="Proteomes" id="UP000005215"/>
    </source>
</evidence>
<gene>
    <name evidence="6" type="primary">KRT35</name>
</gene>
<protein>
    <submittedName>
        <fullName evidence="6">Keratin 35</fullName>
    </submittedName>
</protein>
<dbReference type="FunFam" id="1.20.5.170:FF:000002">
    <property type="entry name" value="Type I keratin KA11"/>
    <property type="match status" value="1"/>
</dbReference>
<dbReference type="EMBL" id="AGTP01023445">
    <property type="status" value="NOT_ANNOTATED_CDS"/>
    <property type="molecule type" value="Genomic_DNA"/>
</dbReference>
<organism evidence="6 7">
    <name type="scientific">Ictidomys tridecemlineatus</name>
    <name type="common">Thirteen-lined ground squirrel</name>
    <name type="synonym">Spermophilus tridecemlineatus</name>
    <dbReference type="NCBI Taxonomy" id="43179"/>
    <lineage>
        <taxon>Eukaryota</taxon>
        <taxon>Metazoa</taxon>
        <taxon>Chordata</taxon>
        <taxon>Craniata</taxon>
        <taxon>Vertebrata</taxon>
        <taxon>Euteleostomi</taxon>
        <taxon>Mammalia</taxon>
        <taxon>Eutheria</taxon>
        <taxon>Euarchontoglires</taxon>
        <taxon>Glires</taxon>
        <taxon>Rodentia</taxon>
        <taxon>Sciuromorpha</taxon>
        <taxon>Sciuridae</taxon>
        <taxon>Xerinae</taxon>
        <taxon>Marmotini</taxon>
        <taxon>Ictidomys</taxon>
    </lineage>
</organism>
<reference evidence="6" key="2">
    <citation type="submission" date="2025-08" db="UniProtKB">
        <authorList>
            <consortium name="Ensembl"/>
        </authorList>
    </citation>
    <scope>IDENTIFICATION</scope>
</reference>
<dbReference type="AlphaFoldDB" id="A0A287DGB3"/>
<dbReference type="GeneTree" id="ENSGT00940000161787"/>
<dbReference type="InParanoid" id="A0A287DGB3"/>
<dbReference type="Proteomes" id="UP000005215">
    <property type="component" value="Unassembled WGS sequence"/>
</dbReference>
<dbReference type="Gene3D" id="1.20.5.170">
    <property type="match status" value="2"/>
</dbReference>
<feature type="coiled-coil region" evidence="4">
    <location>
        <begin position="101"/>
        <end position="135"/>
    </location>
</feature>
<comment type="similarity">
    <text evidence="3">Belongs to the intermediate filament family.</text>
</comment>
<dbReference type="GO" id="GO:0030855">
    <property type="term" value="P:epithelial cell differentiation"/>
    <property type="evidence" value="ECO:0007669"/>
    <property type="project" value="TreeGrafter"/>
</dbReference>
<dbReference type="InterPro" id="IPR002957">
    <property type="entry name" value="Keratin_I"/>
</dbReference>
<dbReference type="GO" id="GO:0005198">
    <property type="term" value="F:structural molecule activity"/>
    <property type="evidence" value="ECO:0007669"/>
    <property type="project" value="InterPro"/>
</dbReference>
<evidence type="ECO:0000256" key="4">
    <source>
        <dbReference type="SAM" id="Coils"/>
    </source>
</evidence>
<dbReference type="FunCoup" id="A0A287DGB3">
    <property type="interactions" value="114"/>
</dbReference>
<dbReference type="Ensembl" id="ENSSTOT00000041760.1">
    <property type="protein sequence ID" value="ENSSTOP00000032606.1"/>
    <property type="gene ID" value="ENSSTOG00000034016.1"/>
</dbReference>
<dbReference type="GO" id="GO:0005882">
    <property type="term" value="C:intermediate filament"/>
    <property type="evidence" value="ECO:0007669"/>
    <property type="project" value="UniProtKB-KW"/>
</dbReference>
<evidence type="ECO:0000256" key="2">
    <source>
        <dbReference type="ARBA" id="ARBA00023054"/>
    </source>
</evidence>
<reference evidence="7" key="1">
    <citation type="submission" date="2011-11" db="EMBL/GenBank/DDBJ databases">
        <title>The Draft Genome of Spermophilus tridecemlineatus.</title>
        <authorList>
            <consortium name="The Broad Institute Genome Assembly &amp; Analysis Group"/>
            <consortium name="Computational R&amp;D Group"/>
            <consortium name="and Sequencing Platform"/>
            <person name="Di Palma F."/>
            <person name="Alfoldi J."/>
            <person name="Johnson J."/>
            <person name="Berlin A."/>
            <person name="Gnerre S."/>
            <person name="Jaffe D."/>
            <person name="MacCallum I."/>
            <person name="Young S."/>
            <person name="Walker B.J."/>
            <person name="Lindblad-Toh K."/>
        </authorList>
    </citation>
    <scope>NUCLEOTIDE SEQUENCE [LARGE SCALE GENOMIC DNA]</scope>
</reference>
<dbReference type="STRING" id="43179.ENSSTOP00000032606"/>
<dbReference type="SMART" id="SM01391">
    <property type="entry name" value="Filament"/>
    <property type="match status" value="1"/>
</dbReference>
<evidence type="ECO:0000256" key="1">
    <source>
        <dbReference type="ARBA" id="ARBA00022754"/>
    </source>
</evidence>
<dbReference type="Gene3D" id="1.20.5.500">
    <property type="entry name" value="Single helix bin"/>
    <property type="match status" value="1"/>
</dbReference>
<dbReference type="PANTHER" id="PTHR23239:SF193">
    <property type="entry name" value="KERATIN, TYPE I CUTICULAR HA5"/>
    <property type="match status" value="1"/>
</dbReference>
<reference evidence="6" key="3">
    <citation type="submission" date="2025-09" db="UniProtKB">
        <authorList>
            <consortium name="Ensembl"/>
        </authorList>
    </citation>
    <scope>IDENTIFICATION</scope>
</reference>
<dbReference type="PANTHER" id="PTHR23239">
    <property type="entry name" value="INTERMEDIATE FILAMENT"/>
    <property type="match status" value="1"/>
</dbReference>
<feature type="coiled-coil region" evidence="4">
    <location>
        <begin position="239"/>
        <end position="340"/>
    </location>
</feature>
<dbReference type="SUPFAM" id="SSF64593">
    <property type="entry name" value="Intermediate filament protein, coiled coil region"/>
    <property type="match status" value="2"/>
</dbReference>
<proteinExistence type="inferred from homology"/>
<dbReference type="InterPro" id="IPR018039">
    <property type="entry name" value="IF_conserved"/>
</dbReference>
<feature type="domain" description="IF rod" evidence="5">
    <location>
        <begin position="97"/>
        <end position="355"/>
    </location>
</feature>
<evidence type="ECO:0000259" key="5">
    <source>
        <dbReference type="PROSITE" id="PS51842"/>
    </source>
</evidence>
<dbReference type="Pfam" id="PF00038">
    <property type="entry name" value="Filament"/>
    <property type="match status" value="1"/>
</dbReference>
<dbReference type="InterPro" id="IPR039008">
    <property type="entry name" value="IF_rod_dom"/>
</dbReference>
<dbReference type="PROSITE" id="PS51842">
    <property type="entry name" value="IF_ROD_2"/>
    <property type="match status" value="1"/>
</dbReference>
<dbReference type="PROSITE" id="PS00226">
    <property type="entry name" value="IF_ROD_1"/>
    <property type="match status" value="1"/>
</dbReference>
<keyword evidence="1 3" id="KW-0403">Intermediate filament</keyword>
<dbReference type="FunFam" id="1.20.5.500:FF:000001">
    <property type="entry name" value="Type II keratin 23"/>
    <property type="match status" value="1"/>
</dbReference>